<reference evidence="2" key="1">
    <citation type="submission" date="2016-10" db="EMBL/GenBank/DDBJ databases">
        <authorList>
            <person name="Varghese N."/>
            <person name="Submissions S."/>
        </authorList>
    </citation>
    <scope>NUCLEOTIDE SEQUENCE [LARGE SCALE GENOMIC DNA]</scope>
    <source>
        <strain evidence="2">IBRC-M10078</strain>
    </source>
</reference>
<name>A0A1H0VJN8_9BACI</name>
<dbReference type="EMBL" id="FNJU01000007">
    <property type="protein sequence ID" value="SDP78563.1"/>
    <property type="molecule type" value="Genomic_DNA"/>
</dbReference>
<evidence type="ECO:0000313" key="2">
    <source>
        <dbReference type="Proteomes" id="UP000199159"/>
    </source>
</evidence>
<dbReference type="Pfam" id="PF13217">
    <property type="entry name" value="DUF4025"/>
    <property type="match status" value="1"/>
</dbReference>
<dbReference type="OrthoDB" id="2476089at2"/>
<evidence type="ECO:0000313" key="1">
    <source>
        <dbReference type="EMBL" id="SDP78563.1"/>
    </source>
</evidence>
<organism evidence="1 2">
    <name type="scientific">Litchfieldia salsa</name>
    <dbReference type="NCBI Taxonomy" id="930152"/>
    <lineage>
        <taxon>Bacteria</taxon>
        <taxon>Bacillati</taxon>
        <taxon>Bacillota</taxon>
        <taxon>Bacilli</taxon>
        <taxon>Bacillales</taxon>
        <taxon>Bacillaceae</taxon>
        <taxon>Litchfieldia</taxon>
    </lineage>
</organism>
<evidence type="ECO:0008006" key="3">
    <source>
        <dbReference type="Google" id="ProtNLM"/>
    </source>
</evidence>
<accession>A0A1H0VJN8</accession>
<dbReference type="InterPro" id="IPR025100">
    <property type="entry name" value="DUF4025"/>
</dbReference>
<dbReference type="AlphaFoldDB" id="A0A1H0VJN8"/>
<dbReference type="Proteomes" id="UP000199159">
    <property type="component" value="Unassembled WGS sequence"/>
</dbReference>
<keyword evidence="2" id="KW-1185">Reference proteome</keyword>
<sequence>MSKDNQKSNEIAGRYYQVEDYKSNDELASGLAMTHEQVSDSYMEGEIKSVIDDVNGKDIEVPRVGYEEE</sequence>
<proteinExistence type="predicted"/>
<dbReference type="STRING" id="930152.SAMN05216565_1075"/>
<dbReference type="RefSeq" id="WP_090855489.1">
    <property type="nucleotide sequence ID" value="NZ_FNJU01000007.1"/>
</dbReference>
<gene>
    <name evidence="1" type="ORF">SAMN05216565_1075</name>
</gene>
<protein>
    <recommendedName>
        <fullName evidence="3">DUF4025 domain-containing protein</fullName>
    </recommendedName>
</protein>